<organism evidence="2 3">
    <name type="scientific">Larkinella arboricola</name>
    <dbReference type="NCBI Taxonomy" id="643671"/>
    <lineage>
        <taxon>Bacteria</taxon>
        <taxon>Pseudomonadati</taxon>
        <taxon>Bacteroidota</taxon>
        <taxon>Cytophagia</taxon>
        <taxon>Cytophagales</taxon>
        <taxon>Spirosomataceae</taxon>
        <taxon>Larkinella</taxon>
    </lineage>
</organism>
<reference evidence="2 3" key="1">
    <citation type="submission" date="2018-06" db="EMBL/GenBank/DDBJ databases">
        <title>Genomic Encyclopedia of Archaeal and Bacterial Type Strains, Phase II (KMG-II): from individual species to whole genera.</title>
        <authorList>
            <person name="Goeker M."/>
        </authorList>
    </citation>
    <scope>NUCLEOTIDE SEQUENCE [LARGE SCALE GENOMIC DNA]</scope>
    <source>
        <strain evidence="2 3">DSM 21851</strain>
    </source>
</reference>
<name>A0A327X925_LARAB</name>
<dbReference type="Proteomes" id="UP000248790">
    <property type="component" value="Unassembled WGS sequence"/>
</dbReference>
<dbReference type="RefSeq" id="WP_111627925.1">
    <property type="nucleotide sequence ID" value="NZ_QLMC01000002.1"/>
</dbReference>
<evidence type="ECO:0000259" key="1">
    <source>
        <dbReference type="Pfam" id="PF14302"/>
    </source>
</evidence>
<keyword evidence="3" id="KW-1185">Reference proteome</keyword>
<dbReference type="OrthoDB" id="880459at2"/>
<evidence type="ECO:0000313" key="3">
    <source>
        <dbReference type="Proteomes" id="UP000248790"/>
    </source>
</evidence>
<protein>
    <submittedName>
        <fullName evidence="2">Uncharacterized protein DUF4377</fullName>
    </submittedName>
</protein>
<comment type="caution">
    <text evidence="2">The sequence shown here is derived from an EMBL/GenBank/DDBJ whole genome shotgun (WGS) entry which is preliminary data.</text>
</comment>
<accession>A0A327X925</accession>
<dbReference type="PROSITE" id="PS51257">
    <property type="entry name" value="PROKAR_LIPOPROTEIN"/>
    <property type="match status" value="1"/>
</dbReference>
<dbReference type="Pfam" id="PF14302">
    <property type="entry name" value="DUF4377"/>
    <property type="match status" value="1"/>
</dbReference>
<dbReference type="EMBL" id="QLMC01000002">
    <property type="protein sequence ID" value="RAK00157.1"/>
    <property type="molecule type" value="Genomic_DNA"/>
</dbReference>
<dbReference type="InterPro" id="IPR025485">
    <property type="entry name" value="DUF4377"/>
</dbReference>
<evidence type="ECO:0000313" key="2">
    <source>
        <dbReference type="EMBL" id="RAK00157.1"/>
    </source>
</evidence>
<feature type="domain" description="DUF4377" evidence="1">
    <location>
        <begin position="32"/>
        <end position="105"/>
    </location>
</feature>
<gene>
    <name evidence="2" type="ORF">LX87_01855</name>
</gene>
<proteinExistence type="predicted"/>
<dbReference type="AlphaFoldDB" id="A0A327X925"/>
<sequence>MNRFLYFFALGFMLLSAGCDKDDLKPETITLWVGDHQVDCTGVGPQKCLLVKMEGDTSWTYHYTGIEEFTYEAGYEYRLTVKRKRVKNPPADGSNIRYILVSIDEKTKK</sequence>